<accession>A0A1M4N1A8</accession>
<keyword evidence="2 5" id="KW-0812">Transmembrane</keyword>
<reference evidence="7" key="1">
    <citation type="submission" date="2016-09" db="EMBL/GenBank/DDBJ databases">
        <authorList>
            <person name="Wibberg D."/>
        </authorList>
    </citation>
    <scope>NUCLEOTIDE SEQUENCE [LARGE SCALE GENOMIC DNA]</scope>
</reference>
<dbReference type="Proteomes" id="UP000184085">
    <property type="component" value="Unassembled WGS sequence"/>
</dbReference>
<name>A0A1M4N1A8_9RHOB</name>
<dbReference type="AlphaFoldDB" id="A0A1M4N1A8"/>
<gene>
    <name evidence="6" type="ORF">KARMA_1038</name>
</gene>
<comment type="subcellular location">
    <subcellularLocation>
        <location evidence="1">Membrane</location>
        <topology evidence="1">Multi-pass membrane protein</topology>
    </subcellularLocation>
</comment>
<feature type="transmembrane region" description="Helical" evidence="5">
    <location>
        <begin position="71"/>
        <end position="97"/>
    </location>
</feature>
<feature type="transmembrane region" description="Helical" evidence="5">
    <location>
        <begin position="28"/>
        <end position="51"/>
    </location>
</feature>
<organism evidence="6 7">
    <name type="scientific">Donghicola eburneus</name>
    <dbReference type="NCBI Taxonomy" id="393278"/>
    <lineage>
        <taxon>Bacteria</taxon>
        <taxon>Pseudomonadati</taxon>
        <taxon>Pseudomonadota</taxon>
        <taxon>Alphaproteobacteria</taxon>
        <taxon>Rhodobacterales</taxon>
        <taxon>Roseobacteraceae</taxon>
        <taxon>Donghicola</taxon>
    </lineage>
</organism>
<evidence type="ECO:0000256" key="5">
    <source>
        <dbReference type="SAM" id="Phobius"/>
    </source>
</evidence>
<keyword evidence="4 5" id="KW-0472">Membrane</keyword>
<feature type="transmembrane region" description="Helical" evidence="5">
    <location>
        <begin position="127"/>
        <end position="148"/>
    </location>
</feature>
<keyword evidence="7" id="KW-1185">Reference proteome</keyword>
<feature type="transmembrane region" description="Helical" evidence="5">
    <location>
        <begin position="154"/>
        <end position="173"/>
    </location>
</feature>
<evidence type="ECO:0000256" key="3">
    <source>
        <dbReference type="ARBA" id="ARBA00022989"/>
    </source>
</evidence>
<evidence type="ECO:0000256" key="4">
    <source>
        <dbReference type="ARBA" id="ARBA00023136"/>
    </source>
</evidence>
<proteinExistence type="predicted"/>
<dbReference type="EMBL" id="FMJB01000040">
    <property type="protein sequence ID" value="SCM66856.1"/>
    <property type="molecule type" value="Genomic_DNA"/>
</dbReference>
<evidence type="ECO:0000313" key="6">
    <source>
        <dbReference type="EMBL" id="SCM66856.1"/>
    </source>
</evidence>
<sequence length="230" mass="25303">MTQILKALSLSLAQLSDPRFRSVLLKGIGLAIALLAGIYAIVMWIVGWLLGDSVTLPFIGEVTWVDNVVSWGSIPLMLLLSTFLMVPVASAMTGIFLDDVADAVEDKHYTGLPAAKRISLATNITDSFRFLGVIVVANLLALVLYLIFAPFAPLIFWALNGFLLAREYFQMVAIRRTDRAGVKKQRRRNALTLWIAGGLMALPLSIPLVNLLVPVVGCAMFTHLYHRLPR</sequence>
<keyword evidence="3 5" id="KW-1133">Transmembrane helix</keyword>
<dbReference type="InterPro" id="IPR059112">
    <property type="entry name" value="CysZ/EI24"/>
</dbReference>
<evidence type="ECO:0000313" key="7">
    <source>
        <dbReference type="Proteomes" id="UP000184085"/>
    </source>
</evidence>
<evidence type="ECO:0000256" key="2">
    <source>
        <dbReference type="ARBA" id="ARBA00022692"/>
    </source>
</evidence>
<dbReference type="RefSeq" id="WP_072705048.1">
    <property type="nucleotide sequence ID" value="NZ_FMJB01000040.1"/>
</dbReference>
<feature type="transmembrane region" description="Helical" evidence="5">
    <location>
        <begin position="193"/>
        <end position="225"/>
    </location>
</feature>
<dbReference type="Pfam" id="PF07264">
    <property type="entry name" value="EI24"/>
    <property type="match status" value="1"/>
</dbReference>
<protein>
    <submittedName>
        <fullName evidence="6">Putative membrane protein</fullName>
    </submittedName>
</protein>
<evidence type="ECO:0000256" key="1">
    <source>
        <dbReference type="ARBA" id="ARBA00004141"/>
    </source>
</evidence>